<feature type="chain" id="PRO_5001569366" evidence="1">
    <location>
        <begin position="22"/>
        <end position="105"/>
    </location>
</feature>
<dbReference type="EMBL" id="KK198755">
    <property type="protein sequence ID" value="KCW78748.1"/>
    <property type="molecule type" value="Genomic_DNA"/>
</dbReference>
<sequence>MWKCLMKQWVLLLQHETVSRGTSRSSTMISDQRELHFLLTDSSASYSKQKICHCVSSIPMPKSARNRGLSPSFFHSIISFQLICKVIDLLYGEGNLKCICTLYTF</sequence>
<protein>
    <submittedName>
        <fullName evidence="2">Uncharacterized protein</fullName>
    </submittedName>
</protein>
<keyword evidence="1" id="KW-0732">Signal</keyword>
<proteinExistence type="predicted"/>
<evidence type="ECO:0000313" key="2">
    <source>
        <dbReference type="EMBL" id="KCW78748.1"/>
    </source>
</evidence>
<dbReference type="Gramene" id="KCW78748">
    <property type="protein sequence ID" value="KCW78748"/>
    <property type="gene ID" value="EUGRSUZ_C00187"/>
</dbReference>
<name>A0A059CJW0_EUCGR</name>
<evidence type="ECO:0000256" key="1">
    <source>
        <dbReference type="SAM" id="SignalP"/>
    </source>
</evidence>
<feature type="signal peptide" evidence="1">
    <location>
        <begin position="1"/>
        <end position="21"/>
    </location>
</feature>
<dbReference type="InParanoid" id="A0A059CJW0"/>
<reference evidence="2" key="1">
    <citation type="submission" date="2013-07" db="EMBL/GenBank/DDBJ databases">
        <title>The genome of Eucalyptus grandis.</title>
        <authorList>
            <person name="Schmutz J."/>
            <person name="Hayes R."/>
            <person name="Myburg A."/>
            <person name="Tuskan G."/>
            <person name="Grattapaglia D."/>
            <person name="Rokhsar D.S."/>
        </authorList>
    </citation>
    <scope>NUCLEOTIDE SEQUENCE</scope>
    <source>
        <tissue evidence="2">Leaf extractions</tissue>
    </source>
</reference>
<dbReference type="AlphaFoldDB" id="A0A059CJW0"/>
<organism evidence="2">
    <name type="scientific">Eucalyptus grandis</name>
    <name type="common">Flooded gum</name>
    <dbReference type="NCBI Taxonomy" id="71139"/>
    <lineage>
        <taxon>Eukaryota</taxon>
        <taxon>Viridiplantae</taxon>
        <taxon>Streptophyta</taxon>
        <taxon>Embryophyta</taxon>
        <taxon>Tracheophyta</taxon>
        <taxon>Spermatophyta</taxon>
        <taxon>Magnoliopsida</taxon>
        <taxon>eudicotyledons</taxon>
        <taxon>Gunneridae</taxon>
        <taxon>Pentapetalae</taxon>
        <taxon>rosids</taxon>
        <taxon>malvids</taxon>
        <taxon>Myrtales</taxon>
        <taxon>Myrtaceae</taxon>
        <taxon>Myrtoideae</taxon>
        <taxon>Eucalypteae</taxon>
        <taxon>Eucalyptus</taxon>
    </lineage>
</organism>
<accession>A0A059CJW0</accession>
<gene>
    <name evidence="2" type="ORF">EUGRSUZ_C00187</name>
</gene>